<dbReference type="STRING" id="1848.SAMN05443637_10610"/>
<dbReference type="Proteomes" id="UP000184363">
    <property type="component" value="Unassembled WGS sequence"/>
</dbReference>
<accession>A0A1M6S9A9</accession>
<reference evidence="1 2" key="1">
    <citation type="submission" date="2016-11" db="EMBL/GenBank/DDBJ databases">
        <authorList>
            <person name="Jaros S."/>
            <person name="Januszkiewicz K."/>
            <person name="Wedrychowicz H."/>
        </authorList>
    </citation>
    <scope>NUCLEOTIDE SEQUENCE [LARGE SCALE GENOMIC DNA]</scope>
    <source>
        <strain evidence="1 2">DSM 43832</strain>
    </source>
</reference>
<dbReference type="OrthoDB" id="4396369at2"/>
<organism evidence="1 2">
    <name type="scientific">Pseudonocardia thermophila</name>
    <dbReference type="NCBI Taxonomy" id="1848"/>
    <lineage>
        <taxon>Bacteria</taxon>
        <taxon>Bacillati</taxon>
        <taxon>Actinomycetota</taxon>
        <taxon>Actinomycetes</taxon>
        <taxon>Pseudonocardiales</taxon>
        <taxon>Pseudonocardiaceae</taxon>
        <taxon>Pseudonocardia</taxon>
    </lineage>
</organism>
<dbReference type="AlphaFoldDB" id="A0A1M6S9A9"/>
<dbReference type="EMBL" id="FRAP01000006">
    <property type="protein sequence ID" value="SHK41353.1"/>
    <property type="molecule type" value="Genomic_DNA"/>
</dbReference>
<evidence type="ECO:0000313" key="1">
    <source>
        <dbReference type="EMBL" id="SHK41353.1"/>
    </source>
</evidence>
<proteinExistence type="predicted"/>
<evidence type="ECO:0000313" key="2">
    <source>
        <dbReference type="Proteomes" id="UP000184363"/>
    </source>
</evidence>
<dbReference type="RefSeq" id="WP_084754648.1">
    <property type="nucleotide sequence ID" value="NZ_FRAP01000006.1"/>
</dbReference>
<keyword evidence="2" id="KW-1185">Reference proteome</keyword>
<protein>
    <submittedName>
        <fullName evidence="1">Uncharacterized protein</fullName>
    </submittedName>
</protein>
<gene>
    <name evidence="1" type="ORF">SAMN05443637_10610</name>
</gene>
<name>A0A1M6S9A9_PSETH</name>
<sequence length="297" mass="32215">MSRAFPFIRPPRDVVRVGPWSRAVADGVEELPRELPDWDYETVLSLRRPVQVDGLRARRSSGLPDDAELDLTVRWGSSTCALRGRAWRAPVPPRDGAEIGIEFDLDGDQLGGVLELDTVLTLRRATDGASPAAARRPGSVLWNDRFSVLLQGDAVLFPLAIADFQDLPYPTGAGWFLEIGHDLEAAALGSILLLANERRKVVVDALAAAGSPSEADERVLSALRTDVQRALIEHALAHEDFSDDVEYPGGSLGALLAAVLRTTFPAFGVEGLRRERNADPILFTARIHDATDLLASS</sequence>